<comment type="caution">
    <text evidence="7">The sequence shown here is derived from an EMBL/GenBank/DDBJ whole genome shotgun (WGS) entry which is preliminary data.</text>
</comment>
<dbReference type="GO" id="GO:0005509">
    <property type="term" value="F:calcium ion binding"/>
    <property type="evidence" value="ECO:0007669"/>
    <property type="project" value="InterPro"/>
</dbReference>
<dbReference type="InterPro" id="IPR018247">
    <property type="entry name" value="EF_Hand_1_Ca_BS"/>
</dbReference>
<evidence type="ECO:0000313" key="8">
    <source>
        <dbReference type="Proteomes" id="UP001314263"/>
    </source>
</evidence>
<dbReference type="Pfam" id="PF13499">
    <property type="entry name" value="EF-hand_7"/>
    <property type="match status" value="1"/>
</dbReference>
<evidence type="ECO:0000256" key="4">
    <source>
        <dbReference type="ARBA" id="ARBA00022837"/>
    </source>
</evidence>
<dbReference type="InterPro" id="IPR008406">
    <property type="entry name" value="DRM/ARP"/>
</dbReference>
<evidence type="ECO:0000313" key="7">
    <source>
        <dbReference type="EMBL" id="CAK0783353.1"/>
    </source>
</evidence>
<organism evidence="7 8">
    <name type="scientific">Coccomyxa viridis</name>
    <dbReference type="NCBI Taxonomy" id="1274662"/>
    <lineage>
        <taxon>Eukaryota</taxon>
        <taxon>Viridiplantae</taxon>
        <taxon>Chlorophyta</taxon>
        <taxon>core chlorophytes</taxon>
        <taxon>Trebouxiophyceae</taxon>
        <taxon>Trebouxiophyceae incertae sedis</taxon>
        <taxon>Coccomyxaceae</taxon>
        <taxon>Coccomyxa</taxon>
    </lineage>
</organism>
<keyword evidence="2" id="KW-0479">Metal-binding</keyword>
<reference evidence="7 8" key="1">
    <citation type="submission" date="2023-10" db="EMBL/GenBank/DDBJ databases">
        <authorList>
            <person name="Maclean D."/>
            <person name="Macfadyen A."/>
        </authorList>
    </citation>
    <scope>NUCLEOTIDE SEQUENCE [LARGE SCALE GENOMIC DNA]</scope>
</reference>
<evidence type="ECO:0000256" key="1">
    <source>
        <dbReference type="ARBA" id="ARBA00010502"/>
    </source>
</evidence>
<dbReference type="InterPro" id="IPR039647">
    <property type="entry name" value="EF_hand_pair_protein_CML-like"/>
</dbReference>
<dbReference type="EMBL" id="CAUYUE010000008">
    <property type="protein sequence ID" value="CAK0783353.1"/>
    <property type="molecule type" value="Genomic_DNA"/>
</dbReference>
<keyword evidence="3" id="KW-0677">Repeat</keyword>
<evidence type="ECO:0000256" key="5">
    <source>
        <dbReference type="SAM" id="MobiDB-lite"/>
    </source>
</evidence>
<comment type="similarity">
    <text evidence="1">Belongs to the DRM1/ARP family.</text>
</comment>
<keyword evidence="4" id="KW-0106">Calcium</keyword>
<evidence type="ECO:0000259" key="6">
    <source>
        <dbReference type="PROSITE" id="PS50222"/>
    </source>
</evidence>
<dbReference type="SMART" id="SM00054">
    <property type="entry name" value="EFh"/>
    <property type="match status" value="2"/>
</dbReference>
<dbReference type="Gene3D" id="1.10.238.10">
    <property type="entry name" value="EF-hand"/>
    <property type="match status" value="1"/>
</dbReference>
<dbReference type="PANTHER" id="PTHR10891">
    <property type="entry name" value="EF-HAND CALCIUM-BINDING DOMAIN CONTAINING PROTEIN"/>
    <property type="match status" value="1"/>
</dbReference>
<dbReference type="PROSITE" id="PS00018">
    <property type="entry name" value="EF_HAND_1"/>
    <property type="match status" value="1"/>
</dbReference>
<dbReference type="SUPFAM" id="SSF47473">
    <property type="entry name" value="EF-hand"/>
    <property type="match status" value="1"/>
</dbReference>
<proteinExistence type="inferred from homology"/>
<feature type="domain" description="EF-hand" evidence="6">
    <location>
        <begin position="134"/>
        <end position="167"/>
    </location>
</feature>
<sequence>MSFLKSMLSGSGDNKMRRTGSFDDLSMGAGRDAEEEYSREHPESPASPKSPTSKFGTSPSSKNNVWQNTFNPGKNYNANYKKVGNQYFDHVPDKIGETTVWDHVVKGERMKIFHSFDKDNDGFISAKDLELSMGRGADVKQMIAAADKNGDGKIDYAEFVEMLRNSA</sequence>
<dbReference type="Proteomes" id="UP001314263">
    <property type="component" value="Unassembled WGS sequence"/>
</dbReference>
<gene>
    <name evidence="7" type="ORF">CVIRNUC_006552</name>
</gene>
<dbReference type="CDD" id="cd00051">
    <property type="entry name" value="EFh"/>
    <property type="match status" value="1"/>
</dbReference>
<protein>
    <recommendedName>
        <fullName evidence="6">EF-hand domain-containing protein</fullName>
    </recommendedName>
</protein>
<accession>A0AAV1I850</accession>
<keyword evidence="8" id="KW-1185">Reference proteome</keyword>
<feature type="region of interest" description="Disordered" evidence="5">
    <location>
        <begin position="1"/>
        <end position="70"/>
    </location>
</feature>
<evidence type="ECO:0000256" key="2">
    <source>
        <dbReference type="ARBA" id="ARBA00022723"/>
    </source>
</evidence>
<dbReference type="InterPro" id="IPR002048">
    <property type="entry name" value="EF_hand_dom"/>
</dbReference>
<dbReference type="InterPro" id="IPR011992">
    <property type="entry name" value="EF-hand-dom_pair"/>
</dbReference>
<evidence type="ECO:0000256" key="3">
    <source>
        <dbReference type="ARBA" id="ARBA00022737"/>
    </source>
</evidence>
<dbReference type="PROSITE" id="PS50222">
    <property type="entry name" value="EF_HAND_2"/>
    <property type="match status" value="1"/>
</dbReference>
<dbReference type="Pfam" id="PF05564">
    <property type="entry name" value="Auxin_repressed"/>
    <property type="match status" value="1"/>
</dbReference>
<dbReference type="AlphaFoldDB" id="A0AAV1I850"/>
<name>A0AAV1I850_9CHLO</name>
<feature type="compositionally biased region" description="Polar residues" evidence="5">
    <location>
        <begin position="47"/>
        <end position="70"/>
    </location>
</feature>